<dbReference type="AlphaFoldDB" id="A0A5B8U2F1"/>
<gene>
    <name evidence="1" type="ORF">FSW04_06005</name>
</gene>
<keyword evidence="2" id="KW-1185">Reference proteome</keyword>
<dbReference type="OrthoDB" id="5244700at2"/>
<dbReference type="EMBL" id="CP042430">
    <property type="protein sequence ID" value="QEC47186.1"/>
    <property type="molecule type" value="Genomic_DNA"/>
</dbReference>
<dbReference type="Proteomes" id="UP000321805">
    <property type="component" value="Chromosome"/>
</dbReference>
<name>A0A5B8U2F1_9ACTN</name>
<dbReference type="RefSeq" id="WP_146917335.1">
    <property type="nucleotide sequence ID" value="NZ_CP042430.1"/>
</dbReference>
<sequence>MAQLSPSQLAWRGRIETGLRFAAPVLDVVLAAGDRLSRVVDREEPELLLSGRLGHDDQPALAHGRD</sequence>
<evidence type="ECO:0000313" key="2">
    <source>
        <dbReference type="Proteomes" id="UP000321805"/>
    </source>
</evidence>
<accession>A0A5B8U2F1</accession>
<evidence type="ECO:0000313" key="1">
    <source>
        <dbReference type="EMBL" id="QEC47186.1"/>
    </source>
</evidence>
<proteinExistence type="predicted"/>
<organism evidence="1 2">
    <name type="scientific">Baekduia soli</name>
    <dbReference type="NCBI Taxonomy" id="496014"/>
    <lineage>
        <taxon>Bacteria</taxon>
        <taxon>Bacillati</taxon>
        <taxon>Actinomycetota</taxon>
        <taxon>Thermoleophilia</taxon>
        <taxon>Solirubrobacterales</taxon>
        <taxon>Baekduiaceae</taxon>
        <taxon>Baekduia</taxon>
    </lineage>
</organism>
<dbReference type="KEGG" id="bsol:FSW04_06005"/>
<protein>
    <submittedName>
        <fullName evidence="1">Uncharacterized protein</fullName>
    </submittedName>
</protein>
<reference evidence="1 2" key="1">
    <citation type="journal article" date="2018" name="J. Microbiol.">
        <title>Baekduia soli gen. nov., sp. nov., a novel bacterium isolated from the soil of Baekdu Mountain and proposal of a novel family name, Baekduiaceae fam. nov.</title>
        <authorList>
            <person name="An D.S."/>
            <person name="Siddiqi M.Z."/>
            <person name="Kim K.H."/>
            <person name="Yu H.S."/>
            <person name="Im W.T."/>
        </authorList>
    </citation>
    <scope>NUCLEOTIDE SEQUENCE [LARGE SCALE GENOMIC DNA]</scope>
    <source>
        <strain evidence="1 2">BR7-21</strain>
    </source>
</reference>